<evidence type="ECO:0000259" key="8">
    <source>
        <dbReference type="PROSITE" id="PS50954"/>
    </source>
</evidence>
<dbReference type="InterPro" id="IPR003887">
    <property type="entry name" value="LEM_dom"/>
</dbReference>
<dbReference type="PANTHER" id="PTHR12349:SF4">
    <property type="entry name" value="ANKYRIN REPEAT AND LEM DOMAIN-CONTAINING PROTEIN 2"/>
    <property type="match status" value="1"/>
</dbReference>
<feature type="compositionally biased region" description="Basic and acidic residues" evidence="7">
    <location>
        <begin position="610"/>
        <end position="625"/>
    </location>
</feature>
<accession>A0A0P7WMD0</accession>
<feature type="compositionally biased region" description="Polar residues" evidence="7">
    <location>
        <begin position="820"/>
        <end position="839"/>
    </location>
</feature>
<organism evidence="9 10">
    <name type="scientific">Scleropages formosus</name>
    <name type="common">Asian bonytongue</name>
    <name type="synonym">Osteoglossum formosum</name>
    <dbReference type="NCBI Taxonomy" id="113540"/>
    <lineage>
        <taxon>Eukaryota</taxon>
        <taxon>Metazoa</taxon>
        <taxon>Chordata</taxon>
        <taxon>Craniata</taxon>
        <taxon>Vertebrata</taxon>
        <taxon>Euteleostomi</taxon>
        <taxon>Actinopterygii</taxon>
        <taxon>Neopterygii</taxon>
        <taxon>Teleostei</taxon>
        <taxon>Osteoglossocephala</taxon>
        <taxon>Osteoglossomorpha</taxon>
        <taxon>Osteoglossiformes</taxon>
        <taxon>Osteoglossidae</taxon>
        <taxon>Scleropages</taxon>
    </lineage>
</organism>
<evidence type="ECO:0000313" key="10">
    <source>
        <dbReference type="Proteomes" id="UP000034805"/>
    </source>
</evidence>
<dbReference type="InterPro" id="IPR036770">
    <property type="entry name" value="Ankyrin_rpt-contain_sf"/>
</dbReference>
<evidence type="ECO:0000256" key="2">
    <source>
        <dbReference type="ARBA" id="ARBA00007597"/>
    </source>
</evidence>
<dbReference type="GO" id="GO:0031468">
    <property type="term" value="P:nuclear membrane reassembly"/>
    <property type="evidence" value="ECO:0007669"/>
    <property type="project" value="UniProtKB-ARBA"/>
</dbReference>
<sequence>MRSPRVMESILSRLRALSPDELRAEIMGAGLKCGPITSTTRLLFEKKLALTILENQGGSDEVSDADGGTSGKASNTEKVGEEGDFGYGQGLNPPEEEALAGTVTDAPSWTAEGVVPSPRTTQEPPSLFYGVCPDEDGLVGQEDVHVYVSKNDAMKAMSRMRGARFKIYSNREDAEKFSKGICDSCPSPCKSTPDGLPEKPDRLIPPEAEPLNGERANSYKTPRTQDLTAKLRKAVEDGEQAAFKKLVWSNPRYLIGSGDNPTIVQEGCRYNVLHVAAKENQPGIAELLLDTLEDPEFMRLMYPEDEEDMLQKRIRYIVDLYLNTPDKVACETPLHFACKFGNAEVVNVLCSHPDTDKNCKNKYNQKPVSIICERKNKCKEIKQKIKGYLEDQFYVPVLRAADNSAQPVIGAPWSPEQLEAAPRYLGPGLSGSPKDPVMTVRAFVGPLSQSKARDFRRMWKTPPKERSAYFHNILKSDPDRGAERVGRELAHELGYPWAEYWEFLDTFINLSTEDGLELLEEYLSRKECGEQDLQGAKKKRNGKPRNVCNSISVGAFLDEEDGSALNLGEDILENEQNNSLSSTPGPCATDSLKEGRSEKQRRNWLCSPLEEERGPKAERLGRDHASPVSNLMNEFEKVSVLASGRNTHERGQGDSESEETCSSSSEEYFTADESDEEGICHTAGMTGTRSAFWNVAQKDPDSSCSSSSSSYKSLQSSEEDLRPQTPPRLARGPFIDGESPTKLDCEVLFEIETVEFDSQKYPCIERWKSTVQGYSPPQMQSLLHQMPYEGFMAIETICTHSISWIMAKPRMCGKDPRLGSTFSQQPCPSVWQPSPQALQSRPFRFHPEPSPKPP</sequence>
<feature type="region of interest" description="Disordered" evidence="7">
    <location>
        <begin position="575"/>
        <end position="626"/>
    </location>
</feature>
<dbReference type="Pfam" id="PF24567">
    <property type="entry name" value="ANKLE2_3rd"/>
    <property type="match status" value="1"/>
</dbReference>
<dbReference type="Gene3D" id="1.10.720.40">
    <property type="match status" value="1"/>
</dbReference>
<keyword evidence="5" id="KW-0040">ANK repeat</keyword>
<feature type="compositionally biased region" description="Low complexity" evidence="7">
    <location>
        <begin position="702"/>
        <end position="716"/>
    </location>
</feature>
<dbReference type="Proteomes" id="UP000034805">
    <property type="component" value="Unassembled WGS sequence"/>
</dbReference>
<proteinExistence type="inferred from homology"/>
<dbReference type="SUPFAM" id="SSF48403">
    <property type="entry name" value="Ankyrin repeat"/>
    <property type="match status" value="1"/>
</dbReference>
<reference evidence="9 10" key="1">
    <citation type="submission" date="2015-08" db="EMBL/GenBank/DDBJ databases">
        <title>The genome of the Asian arowana (Scleropages formosus).</title>
        <authorList>
            <person name="Tan M.H."/>
            <person name="Gan H.M."/>
            <person name="Croft L.J."/>
            <person name="Austin C.M."/>
        </authorList>
    </citation>
    <scope>NUCLEOTIDE SEQUENCE [LARGE SCALE GENOMIC DNA]</scope>
    <source>
        <strain evidence="9">Aro1</strain>
    </source>
</reference>
<dbReference type="GO" id="GO:0051301">
    <property type="term" value="P:cell division"/>
    <property type="evidence" value="ECO:0007669"/>
    <property type="project" value="UniProtKB-KW"/>
</dbReference>
<dbReference type="SMART" id="SM00540">
    <property type="entry name" value="LEM"/>
    <property type="match status" value="1"/>
</dbReference>
<feature type="region of interest" description="Disordered" evidence="7">
    <location>
        <begin position="57"/>
        <end position="85"/>
    </location>
</feature>
<feature type="domain" description="LEM" evidence="8">
    <location>
        <begin position="11"/>
        <end position="55"/>
    </location>
</feature>
<name>A0A0P7WMD0_SCLFO</name>
<feature type="region of interest" description="Disordered" evidence="7">
    <location>
        <begin position="817"/>
        <end position="854"/>
    </location>
</feature>
<keyword evidence="4" id="KW-0256">Endoplasmic reticulum</keyword>
<feature type="compositionally biased region" description="Basic and acidic residues" evidence="7">
    <location>
        <begin position="591"/>
        <end position="601"/>
    </location>
</feature>
<dbReference type="Pfam" id="PF12796">
    <property type="entry name" value="Ank_2"/>
    <property type="match status" value="1"/>
</dbReference>
<gene>
    <name evidence="9" type="ORF">Z043_116817</name>
</gene>
<feature type="compositionally biased region" description="Basic and acidic residues" evidence="7">
    <location>
        <begin position="845"/>
        <end position="854"/>
    </location>
</feature>
<feature type="region of interest" description="Disordered" evidence="7">
    <location>
        <begin position="644"/>
        <end position="675"/>
    </location>
</feature>
<evidence type="ECO:0000256" key="7">
    <source>
        <dbReference type="SAM" id="MobiDB-lite"/>
    </source>
</evidence>
<comment type="similarity">
    <text evidence="2">Belongs to the ANKLE2 family.</text>
</comment>
<dbReference type="InterPro" id="IPR011015">
    <property type="entry name" value="LEM/LEM-like_dom_sf"/>
</dbReference>
<dbReference type="Pfam" id="PF03020">
    <property type="entry name" value="LEM"/>
    <property type="match status" value="1"/>
</dbReference>
<dbReference type="FunFam" id="1.25.40.20:FF:000072">
    <property type="entry name" value="Ankyrin repeat and LEM domain containing 2"/>
    <property type="match status" value="1"/>
</dbReference>
<dbReference type="GO" id="GO:0005783">
    <property type="term" value="C:endoplasmic reticulum"/>
    <property type="evidence" value="ECO:0007669"/>
    <property type="project" value="UniProtKB-SubCell"/>
</dbReference>
<dbReference type="GO" id="GO:0007399">
    <property type="term" value="P:nervous system development"/>
    <property type="evidence" value="ECO:0007669"/>
    <property type="project" value="UniProtKB-ARBA"/>
</dbReference>
<comment type="caution">
    <text evidence="9">The sequence shown here is derived from an EMBL/GenBank/DDBJ whole genome shotgun (WGS) entry which is preliminary data.</text>
</comment>
<dbReference type="AlphaFoldDB" id="A0A0P7WMD0"/>
<dbReference type="InterPro" id="IPR056237">
    <property type="entry name" value="ANKLE2_3rd"/>
</dbReference>
<evidence type="ECO:0000256" key="1">
    <source>
        <dbReference type="ARBA" id="ARBA00004240"/>
    </source>
</evidence>
<comment type="subcellular location">
    <subcellularLocation>
        <location evidence="1">Endoplasmic reticulum</location>
    </subcellularLocation>
</comment>
<dbReference type="GO" id="GO:0051721">
    <property type="term" value="F:protein phosphatase 2A binding"/>
    <property type="evidence" value="ECO:0007669"/>
    <property type="project" value="TreeGrafter"/>
</dbReference>
<feature type="compositionally biased region" description="Polar residues" evidence="7">
    <location>
        <begin position="575"/>
        <end position="584"/>
    </location>
</feature>
<evidence type="ECO:0000313" key="9">
    <source>
        <dbReference type="EMBL" id="KPP64803.1"/>
    </source>
</evidence>
<feature type="region of interest" description="Disordered" evidence="7">
    <location>
        <begin position="697"/>
        <end position="736"/>
    </location>
</feature>
<dbReference type="STRING" id="113540.ENSSFOP00015026509"/>
<dbReference type="EMBL" id="JARO02006758">
    <property type="protein sequence ID" value="KPP64803.1"/>
    <property type="molecule type" value="Genomic_DNA"/>
</dbReference>
<evidence type="ECO:0000256" key="6">
    <source>
        <dbReference type="ARBA" id="ARBA00023306"/>
    </source>
</evidence>
<evidence type="ECO:0000256" key="4">
    <source>
        <dbReference type="ARBA" id="ARBA00022824"/>
    </source>
</evidence>
<dbReference type="Gene3D" id="1.25.40.20">
    <property type="entry name" value="Ankyrin repeat-containing domain"/>
    <property type="match status" value="1"/>
</dbReference>
<dbReference type="SUPFAM" id="SSF63451">
    <property type="entry name" value="LEM domain"/>
    <property type="match status" value="1"/>
</dbReference>
<dbReference type="PANTHER" id="PTHR12349">
    <property type="entry name" value="ANKYRIN REPEAT AND LEM DOMAIN-CONTAINING PROTEIN 2"/>
    <property type="match status" value="1"/>
</dbReference>
<keyword evidence="6" id="KW-0131">Cell cycle</keyword>
<keyword evidence="3" id="KW-0132">Cell division</keyword>
<protein>
    <submittedName>
        <fullName evidence="9">Ankyrin repeat and LEM domain-containing protein 2-like</fullName>
    </submittedName>
</protein>
<dbReference type="SMART" id="SM00248">
    <property type="entry name" value="ANK"/>
    <property type="match status" value="2"/>
</dbReference>
<dbReference type="PROSITE" id="PS50954">
    <property type="entry name" value="LEM"/>
    <property type="match status" value="1"/>
</dbReference>
<evidence type="ECO:0000256" key="3">
    <source>
        <dbReference type="ARBA" id="ARBA00022618"/>
    </source>
</evidence>
<feature type="region of interest" description="Disordered" evidence="7">
    <location>
        <begin position="188"/>
        <end position="220"/>
    </location>
</feature>
<dbReference type="InterPro" id="IPR002110">
    <property type="entry name" value="Ankyrin_rpt"/>
</dbReference>
<evidence type="ECO:0000256" key="5">
    <source>
        <dbReference type="ARBA" id="ARBA00023043"/>
    </source>
</evidence>